<dbReference type="InParanoid" id="A0A2T3A8Y6"/>
<dbReference type="AlphaFoldDB" id="A0A2T3A8Y6"/>
<reference evidence="2 3" key="1">
    <citation type="journal article" date="2018" name="Mycol. Prog.">
        <title>Coniella lustricola, a new species from submerged detritus.</title>
        <authorList>
            <person name="Raudabaugh D.B."/>
            <person name="Iturriaga T."/>
            <person name="Carver A."/>
            <person name="Mondo S."/>
            <person name="Pangilinan J."/>
            <person name="Lipzen A."/>
            <person name="He G."/>
            <person name="Amirebrahimi M."/>
            <person name="Grigoriev I.V."/>
            <person name="Miller A.N."/>
        </authorList>
    </citation>
    <scope>NUCLEOTIDE SEQUENCE [LARGE SCALE GENOMIC DNA]</scope>
    <source>
        <strain evidence="2 3">B22-T-1</strain>
    </source>
</reference>
<sequence>MQSTYKPNQTTTTSGAGSGVPTAPIAQHIHHSQDAGHRRLRADRQGPQAQEHHTPPKEPSMGILLDQDLQTQLPRPFAQSAPTRPRRRRPLCDHLILPKRRYKMGRPQHFETLYKLQAGDLAALRDLAADCPLPGQDHGSPCHIH</sequence>
<protein>
    <submittedName>
        <fullName evidence="2">Uncharacterized protein</fullName>
    </submittedName>
</protein>
<dbReference type="Proteomes" id="UP000241462">
    <property type="component" value="Unassembled WGS sequence"/>
</dbReference>
<evidence type="ECO:0000313" key="2">
    <source>
        <dbReference type="EMBL" id="PSR86987.1"/>
    </source>
</evidence>
<accession>A0A2T3A8Y6</accession>
<dbReference type="EMBL" id="KZ678435">
    <property type="protein sequence ID" value="PSR86987.1"/>
    <property type="molecule type" value="Genomic_DNA"/>
</dbReference>
<feature type="region of interest" description="Disordered" evidence="1">
    <location>
        <begin position="1"/>
        <end position="62"/>
    </location>
</feature>
<name>A0A2T3A8Y6_9PEZI</name>
<evidence type="ECO:0000313" key="3">
    <source>
        <dbReference type="Proteomes" id="UP000241462"/>
    </source>
</evidence>
<keyword evidence="3" id="KW-1185">Reference proteome</keyword>
<feature type="compositionally biased region" description="Polar residues" evidence="1">
    <location>
        <begin position="1"/>
        <end position="15"/>
    </location>
</feature>
<organism evidence="2 3">
    <name type="scientific">Coniella lustricola</name>
    <dbReference type="NCBI Taxonomy" id="2025994"/>
    <lineage>
        <taxon>Eukaryota</taxon>
        <taxon>Fungi</taxon>
        <taxon>Dikarya</taxon>
        <taxon>Ascomycota</taxon>
        <taxon>Pezizomycotina</taxon>
        <taxon>Sordariomycetes</taxon>
        <taxon>Sordariomycetidae</taxon>
        <taxon>Diaporthales</taxon>
        <taxon>Schizoparmaceae</taxon>
        <taxon>Coniella</taxon>
    </lineage>
</organism>
<proteinExistence type="predicted"/>
<evidence type="ECO:0000256" key="1">
    <source>
        <dbReference type="SAM" id="MobiDB-lite"/>
    </source>
</evidence>
<gene>
    <name evidence="2" type="ORF">BD289DRAFT_433140</name>
</gene>